<reference evidence="3" key="1">
    <citation type="journal article" date="2019" name="Int. J. Syst. Evol. Microbiol.">
        <title>The Global Catalogue of Microorganisms (GCM) 10K type strain sequencing project: providing services to taxonomists for standard genome sequencing and annotation.</title>
        <authorList>
            <consortium name="The Broad Institute Genomics Platform"/>
            <consortium name="The Broad Institute Genome Sequencing Center for Infectious Disease"/>
            <person name="Wu L."/>
            <person name="Ma J."/>
        </authorList>
    </citation>
    <scope>NUCLEOTIDE SEQUENCE [LARGE SCALE GENOMIC DNA]</scope>
    <source>
        <strain evidence="3">JCM 16949</strain>
    </source>
</reference>
<comment type="caution">
    <text evidence="2">The sequence shown here is derived from an EMBL/GenBank/DDBJ whole genome shotgun (WGS) entry which is preliminary data.</text>
</comment>
<proteinExistence type="predicted"/>
<protein>
    <recommendedName>
        <fullName evidence="4">DUF3040 domain-containing protein</fullName>
    </recommendedName>
</protein>
<keyword evidence="1" id="KW-0472">Membrane</keyword>
<gene>
    <name evidence="2" type="ORF">GCM10022239_03850</name>
</gene>
<dbReference type="EMBL" id="BAABAE010000001">
    <property type="protein sequence ID" value="GAA3730506.1"/>
    <property type="molecule type" value="Genomic_DNA"/>
</dbReference>
<sequence>MTSITPIDVDPHKDAIELWAHPRRAERAAREQRVAESNPRYAPFVDALIEARDAEPIRRRPSRWERLSSGSAFRGSMVAFILVCCIAAGLIIARFFA</sequence>
<keyword evidence="1" id="KW-0812">Transmembrane</keyword>
<evidence type="ECO:0008006" key="4">
    <source>
        <dbReference type="Google" id="ProtNLM"/>
    </source>
</evidence>
<keyword evidence="3" id="KW-1185">Reference proteome</keyword>
<accession>A0ABP7F689</accession>
<evidence type="ECO:0000313" key="2">
    <source>
        <dbReference type="EMBL" id="GAA3730506.1"/>
    </source>
</evidence>
<evidence type="ECO:0000313" key="3">
    <source>
        <dbReference type="Proteomes" id="UP001501004"/>
    </source>
</evidence>
<evidence type="ECO:0000256" key="1">
    <source>
        <dbReference type="SAM" id="Phobius"/>
    </source>
</evidence>
<name>A0ABP7F689_9MICO</name>
<feature type="transmembrane region" description="Helical" evidence="1">
    <location>
        <begin position="72"/>
        <end position="96"/>
    </location>
</feature>
<keyword evidence="1" id="KW-1133">Transmembrane helix</keyword>
<dbReference type="RefSeq" id="WP_344753138.1">
    <property type="nucleotide sequence ID" value="NZ_BAABAE010000001.1"/>
</dbReference>
<organism evidence="2 3">
    <name type="scientific">Leifsonella bigeumensis</name>
    <dbReference type="NCBI Taxonomy" id="433643"/>
    <lineage>
        <taxon>Bacteria</taxon>
        <taxon>Bacillati</taxon>
        <taxon>Actinomycetota</taxon>
        <taxon>Actinomycetes</taxon>
        <taxon>Micrococcales</taxon>
        <taxon>Microbacteriaceae</taxon>
        <taxon>Leifsonella</taxon>
    </lineage>
</organism>
<dbReference type="Proteomes" id="UP001501004">
    <property type="component" value="Unassembled WGS sequence"/>
</dbReference>